<dbReference type="InterPro" id="IPR043137">
    <property type="entry name" value="GGT_ssub_C"/>
</dbReference>
<organism evidence="2 3">
    <name type="scientific">Brevibacterium pityocampae</name>
    <dbReference type="NCBI Taxonomy" id="506594"/>
    <lineage>
        <taxon>Bacteria</taxon>
        <taxon>Bacillati</taxon>
        <taxon>Actinomycetota</taxon>
        <taxon>Actinomycetes</taxon>
        <taxon>Micrococcales</taxon>
        <taxon>Brevibacteriaceae</taxon>
        <taxon>Brevibacterium</taxon>
    </lineage>
</organism>
<accession>A0ABP8J854</accession>
<dbReference type="InterPro" id="IPR029055">
    <property type="entry name" value="Ntn_hydrolases_N"/>
</dbReference>
<evidence type="ECO:0000256" key="1">
    <source>
        <dbReference type="SAM" id="MobiDB-lite"/>
    </source>
</evidence>
<gene>
    <name evidence="2" type="ORF">GCM10023167_09950</name>
</gene>
<dbReference type="EMBL" id="BAABGL010000004">
    <property type="protein sequence ID" value="GAA4386721.1"/>
    <property type="molecule type" value="Genomic_DNA"/>
</dbReference>
<dbReference type="SUPFAM" id="SSF56235">
    <property type="entry name" value="N-terminal nucleophile aminohydrolases (Ntn hydrolases)"/>
    <property type="match status" value="2"/>
</dbReference>
<dbReference type="InterPro" id="IPR052896">
    <property type="entry name" value="GGT-like_enzyme"/>
</dbReference>
<keyword evidence="3" id="KW-1185">Reference proteome</keyword>
<protein>
    <recommendedName>
        <fullName evidence="4">Gamma-glutamyltransferase</fullName>
    </recommendedName>
</protein>
<dbReference type="PRINTS" id="PR01210">
    <property type="entry name" value="GGTRANSPTASE"/>
</dbReference>
<feature type="compositionally biased region" description="Basic and acidic residues" evidence="1">
    <location>
        <begin position="590"/>
        <end position="603"/>
    </location>
</feature>
<evidence type="ECO:0008006" key="4">
    <source>
        <dbReference type="Google" id="ProtNLM"/>
    </source>
</evidence>
<feature type="region of interest" description="Disordered" evidence="1">
    <location>
        <begin position="291"/>
        <end position="335"/>
    </location>
</feature>
<dbReference type="Proteomes" id="UP001500642">
    <property type="component" value="Unassembled WGS sequence"/>
</dbReference>
<name>A0ABP8J854_9MICO</name>
<evidence type="ECO:0000313" key="3">
    <source>
        <dbReference type="Proteomes" id="UP001500642"/>
    </source>
</evidence>
<evidence type="ECO:0000313" key="2">
    <source>
        <dbReference type="EMBL" id="GAA4386721.1"/>
    </source>
</evidence>
<dbReference type="PANTHER" id="PTHR43881:SF1">
    <property type="entry name" value="GAMMA-GLUTAMYLTRANSPEPTIDASE (AFU_ORTHOLOGUE AFUA_4G13580)"/>
    <property type="match status" value="1"/>
</dbReference>
<feature type="region of interest" description="Disordered" evidence="1">
    <location>
        <begin position="376"/>
        <end position="427"/>
    </location>
</feature>
<sequence>MTAQTAAPTVGAVRAIATPHTLATEAGRQAFADGGSAVDAAIAADAVLTVVYPHNTAIGGDLIALVARTAAADAGADGDPPTSAAPAPGAGSQTTLELVDGFGYAPRAVDPAAWGTSGRVPAFGPESITVPGTLRGWKHLHDTYGRLPWARLLEPAIACARDGYPISESLRGAIDRTAASGPEGLAFVEAMFGPDWAEAEQASNPALARTLTRLAEAGPDDFYDGAVAADVLAYLQQVRPDFAAEDLADYTVHIGEPLSTEFAGLTVNTGGAPCQGFALLRYLDELGEAAEPRGAAGPDGVGGAAGSDSVGASGVGESGGTGESGGGNGSSGADSIDDGALTDAALARIWTGSFAASDALRDSVLAEDTDPALLLDRSGRLGSGDPGASPTGNASAAGSAFPTGGASPADTVRPDATPPADGDTVGIAASDGEVSISLIQSLYSAFGSRCLDPHTGIVFQNRGSMFSLDPDSPQLVRGRTRPAHTLMPVIVTDPTGRPALVQATMGGKAQAQIHARLFTHLVRGGTAAEAVALPRWVTGVRHPDDTPQSVHAEEDVPAEAVAELERSSPEPVQWTAPRTDWMGHANVIDLRGETPEAASDPRADGSAWVG</sequence>
<feature type="region of interest" description="Disordered" evidence="1">
    <location>
        <begin position="590"/>
        <end position="610"/>
    </location>
</feature>
<proteinExistence type="predicted"/>
<dbReference type="RefSeq" id="WP_345030379.1">
    <property type="nucleotide sequence ID" value="NZ_BAABGL010000004.1"/>
</dbReference>
<feature type="compositionally biased region" description="Gly residues" evidence="1">
    <location>
        <begin position="313"/>
        <end position="330"/>
    </location>
</feature>
<dbReference type="PANTHER" id="PTHR43881">
    <property type="entry name" value="GAMMA-GLUTAMYLTRANSPEPTIDASE (AFU_ORTHOLOGUE AFUA_4G13580)"/>
    <property type="match status" value="1"/>
</dbReference>
<dbReference type="Pfam" id="PF01019">
    <property type="entry name" value="G_glu_transpept"/>
    <property type="match status" value="3"/>
</dbReference>
<reference evidence="3" key="1">
    <citation type="journal article" date="2019" name="Int. J. Syst. Evol. Microbiol.">
        <title>The Global Catalogue of Microorganisms (GCM) 10K type strain sequencing project: providing services to taxonomists for standard genome sequencing and annotation.</title>
        <authorList>
            <consortium name="The Broad Institute Genomics Platform"/>
            <consortium name="The Broad Institute Genome Sequencing Center for Infectious Disease"/>
            <person name="Wu L."/>
            <person name="Ma J."/>
        </authorList>
    </citation>
    <scope>NUCLEOTIDE SEQUENCE [LARGE SCALE GENOMIC DNA]</scope>
    <source>
        <strain evidence="3">JCM 17808</strain>
    </source>
</reference>
<comment type="caution">
    <text evidence="2">The sequence shown here is derived from an EMBL/GenBank/DDBJ whole genome shotgun (WGS) entry which is preliminary data.</text>
</comment>
<dbReference type="Gene3D" id="3.60.20.40">
    <property type="match status" value="1"/>
</dbReference>